<dbReference type="InterPro" id="IPR036388">
    <property type="entry name" value="WH-like_DNA-bd_sf"/>
</dbReference>
<evidence type="ECO:0000313" key="6">
    <source>
        <dbReference type="EMBL" id="QCD47068.1"/>
    </source>
</evidence>
<dbReference type="SUPFAM" id="SSF46785">
    <property type="entry name" value="Winged helix' DNA-binding domain"/>
    <property type="match status" value="1"/>
</dbReference>
<dbReference type="Proteomes" id="UP000502377">
    <property type="component" value="Chromosome"/>
</dbReference>
<protein>
    <submittedName>
        <fullName evidence="6">Heat-inducible transcription repressor</fullName>
    </submittedName>
</protein>
<dbReference type="Gene3D" id="1.10.10.10">
    <property type="entry name" value="Winged helix-like DNA-binding domain superfamily/Winged helix DNA-binding domain"/>
    <property type="match status" value="1"/>
</dbReference>
<evidence type="ECO:0000256" key="2">
    <source>
        <dbReference type="ARBA" id="ARBA00023015"/>
    </source>
</evidence>
<reference evidence="6 7" key="1">
    <citation type="submission" date="2016-07" db="EMBL/GenBank/DDBJ databases">
        <title>Comparative genomics of the Campylobacter concisus group.</title>
        <authorList>
            <person name="Miller W.G."/>
            <person name="Yee E."/>
            <person name="Chapman M.H."/>
            <person name="Huynh S."/>
            <person name="Bono J.L."/>
            <person name="On S.L.W."/>
            <person name="StLeger J."/>
            <person name="Foster G."/>
            <person name="Parker C.T."/>
        </authorList>
    </citation>
    <scope>NUCLEOTIDE SEQUENCE [LARGE SCALE GENOMIC DNA]</scope>
    <source>
        <strain evidence="6 7">ATCC 33238</strain>
    </source>
</reference>
<feature type="coiled-coil region" evidence="5">
    <location>
        <begin position="160"/>
        <end position="187"/>
    </location>
</feature>
<evidence type="ECO:0000256" key="5">
    <source>
        <dbReference type="SAM" id="Coils"/>
    </source>
</evidence>
<keyword evidence="2" id="KW-0805">Transcription regulation</keyword>
<dbReference type="RefSeq" id="WP_002945208.1">
    <property type="nucleotide sequence ID" value="NZ_CP012543.1"/>
</dbReference>
<dbReference type="InterPro" id="IPR036390">
    <property type="entry name" value="WH_DNA-bd_sf"/>
</dbReference>
<keyword evidence="5" id="KW-0175">Coiled coil</keyword>
<dbReference type="PANTHER" id="PTHR34824:SF1">
    <property type="entry name" value="HEAT-INDUCIBLE TRANSCRIPTION REPRESSOR HRCA"/>
    <property type="match status" value="1"/>
</dbReference>
<keyword evidence="4" id="KW-0804">Transcription</keyword>
<proteinExistence type="predicted"/>
<dbReference type="GO" id="GO:0045892">
    <property type="term" value="P:negative regulation of DNA-templated transcription"/>
    <property type="evidence" value="ECO:0007669"/>
    <property type="project" value="TreeGrafter"/>
</dbReference>
<evidence type="ECO:0000313" key="7">
    <source>
        <dbReference type="Proteomes" id="UP000502377"/>
    </source>
</evidence>
<dbReference type="AlphaFoldDB" id="A0A6G5QMX7"/>
<keyword evidence="3" id="KW-0346">Stress response</keyword>
<dbReference type="GO" id="GO:0003677">
    <property type="term" value="F:DNA binding"/>
    <property type="evidence" value="ECO:0007669"/>
    <property type="project" value="InterPro"/>
</dbReference>
<sequence>MIKVSKRDLILDSIIQAYLSDNAPIGSSELGSRMAMSIPASTIRVYFKKLSDEGAITQFHVSGGRIPTAATMRDYWRARLNFDETLDIANPSLLKLLSDKFEIYAMVFESKAQTLNEVLNLNNRFLILSFSEDEIALKFNSKVEKFLSNLIGIDLDRLELTCMQVGLNELRNKIAELKRTKIRFLENEKVALEIFGESFKNALNPSFEMVFDSNLVFFGENYLGMKLGVNFEGKEAKMLCAGSIYNDYERFLNNLKEAA</sequence>
<keyword evidence="1" id="KW-0678">Repressor</keyword>
<organism evidence="6 7">
    <name type="scientific">Campylobacter rectus</name>
    <name type="common">Wolinella recta</name>
    <dbReference type="NCBI Taxonomy" id="203"/>
    <lineage>
        <taxon>Bacteria</taxon>
        <taxon>Pseudomonadati</taxon>
        <taxon>Campylobacterota</taxon>
        <taxon>Epsilonproteobacteria</taxon>
        <taxon>Campylobacterales</taxon>
        <taxon>Campylobacteraceae</taxon>
        <taxon>Campylobacter</taxon>
    </lineage>
</organism>
<dbReference type="PANTHER" id="PTHR34824">
    <property type="entry name" value="HEAT-INDUCIBLE TRANSCRIPTION REPRESSOR HRCA"/>
    <property type="match status" value="1"/>
</dbReference>
<evidence type="ECO:0000256" key="3">
    <source>
        <dbReference type="ARBA" id="ARBA00023016"/>
    </source>
</evidence>
<dbReference type="EMBL" id="CP012543">
    <property type="protein sequence ID" value="QCD47068.1"/>
    <property type="molecule type" value="Genomic_DNA"/>
</dbReference>
<dbReference type="KEGG" id="crx:CRECT_1418"/>
<dbReference type="NCBIfam" id="NF003033">
    <property type="entry name" value="PRK03911.1"/>
    <property type="match status" value="1"/>
</dbReference>
<dbReference type="InterPro" id="IPR002571">
    <property type="entry name" value="HrcA"/>
</dbReference>
<evidence type="ECO:0000256" key="1">
    <source>
        <dbReference type="ARBA" id="ARBA00022491"/>
    </source>
</evidence>
<evidence type="ECO:0000256" key="4">
    <source>
        <dbReference type="ARBA" id="ARBA00023163"/>
    </source>
</evidence>
<name>A0A6G5QMX7_CAMRE</name>
<gene>
    <name evidence="6" type="primary">hrcA</name>
    <name evidence="6" type="ORF">CRECT_1418</name>
</gene>
<accession>A0A6G5QMX7</accession>